<proteinExistence type="predicted"/>
<dbReference type="EMBL" id="JAPFQI010000003">
    <property type="protein sequence ID" value="MCW8085354.1"/>
    <property type="molecule type" value="Genomic_DNA"/>
</dbReference>
<dbReference type="RefSeq" id="WP_301589240.1">
    <property type="nucleotide sequence ID" value="NZ_JAPFQI010000003.1"/>
</dbReference>
<accession>A0ABT3NT78</accession>
<feature type="compositionally biased region" description="Low complexity" evidence="1">
    <location>
        <begin position="544"/>
        <end position="555"/>
    </location>
</feature>
<feature type="compositionally biased region" description="Low complexity" evidence="1">
    <location>
        <begin position="511"/>
        <end position="523"/>
    </location>
</feature>
<reference evidence="2 3" key="1">
    <citation type="submission" date="2022-10" db="EMBL/GenBank/DDBJ databases">
        <title>Roseococcus glaciei nov., sp. nov., isolated from glacier.</title>
        <authorList>
            <person name="Liu Q."/>
            <person name="Xin Y.-H."/>
        </authorList>
    </citation>
    <scope>NUCLEOTIDE SEQUENCE [LARGE SCALE GENOMIC DNA]</scope>
    <source>
        <strain evidence="2 3">MDT2-1-1</strain>
    </source>
</reference>
<feature type="region of interest" description="Disordered" evidence="1">
    <location>
        <begin position="704"/>
        <end position="741"/>
    </location>
</feature>
<feature type="region of interest" description="Disordered" evidence="1">
    <location>
        <begin position="230"/>
        <end position="331"/>
    </location>
</feature>
<feature type="compositionally biased region" description="Low complexity" evidence="1">
    <location>
        <begin position="11"/>
        <end position="25"/>
    </location>
</feature>
<dbReference type="Proteomes" id="UP001526430">
    <property type="component" value="Unassembled WGS sequence"/>
</dbReference>
<keyword evidence="3" id="KW-1185">Reference proteome</keyword>
<feature type="compositionally biased region" description="Basic and acidic residues" evidence="1">
    <location>
        <begin position="496"/>
        <end position="509"/>
    </location>
</feature>
<evidence type="ECO:0000313" key="3">
    <source>
        <dbReference type="Proteomes" id="UP001526430"/>
    </source>
</evidence>
<gene>
    <name evidence="2" type="ORF">OF850_06935</name>
</gene>
<evidence type="ECO:0000313" key="2">
    <source>
        <dbReference type="EMBL" id="MCW8085354.1"/>
    </source>
</evidence>
<comment type="caution">
    <text evidence="2">The sequence shown here is derived from an EMBL/GenBank/DDBJ whole genome shotgun (WGS) entry which is preliminary data.</text>
</comment>
<name>A0ABT3NT78_9PROT</name>
<feature type="compositionally biased region" description="Acidic residues" evidence="1">
    <location>
        <begin position="67"/>
        <end position="77"/>
    </location>
</feature>
<evidence type="ECO:0000256" key="1">
    <source>
        <dbReference type="SAM" id="MobiDB-lite"/>
    </source>
</evidence>
<protein>
    <submittedName>
        <fullName evidence="2">Uncharacterized protein</fullName>
    </submittedName>
</protein>
<feature type="region of interest" description="Disordered" evidence="1">
    <location>
        <begin position="1"/>
        <end position="106"/>
    </location>
</feature>
<organism evidence="2 3">
    <name type="scientific">Sabulicella glaciei</name>
    <dbReference type="NCBI Taxonomy" id="2984948"/>
    <lineage>
        <taxon>Bacteria</taxon>
        <taxon>Pseudomonadati</taxon>
        <taxon>Pseudomonadota</taxon>
        <taxon>Alphaproteobacteria</taxon>
        <taxon>Acetobacterales</taxon>
        <taxon>Acetobacteraceae</taxon>
        <taxon>Sabulicella</taxon>
    </lineage>
</organism>
<feature type="region of interest" description="Disordered" evidence="1">
    <location>
        <begin position="434"/>
        <end position="475"/>
    </location>
</feature>
<feature type="region of interest" description="Disordered" evidence="1">
    <location>
        <begin position="495"/>
        <end position="643"/>
    </location>
</feature>
<sequence length="741" mass="74867">MSPAALRAKGLDMPEPLGLDPLPDLHVTLSDRPAQAMPFGLPAPGPAPRAEPVAPILLDEEARLTELDEPFLEEDPDAEKQAASGKTEDNQRKKAAGSTRPRPNSIEGALAGVGGPEYLRVASSLLPEAGAGQAASFRAGQGMGAVSLLAPMMATAQDMAALAPDQEWMGGQGASWSADALNGAARRAPLGSGGPGPDAMEFHVNFPLSAQSAFDGVSGQVALQVDRNTAGPHAPVLPHVEAPGAAPKAQPRPAPEPEGTDWRPHLQAEAFEQPRGSAVEPAGGLPEILPRPGPSPEPTSGGHPRDAAPPSIALPVPVPSVSHPGQGDAGPARPMAAPLPWLEPTVQAATPPGKALGAGNGKGADPIPMLPIVAIVLPDAVSPPHKGAGHRAEAAADRAEVRPGRAHENQMAKEAADQTPISVSLPGLEVGLFVPPGHAKHDRPEPSKGGGPLVLEAKQPPGLAEDGPGKPHDKPVVEKVLAFPAALATPLAVEDLPGKGQDKHDKQAEKALPLAATLDPLLPEVAGSGPAGKGIGQQSEKAPAHTPAALEAARPGKAHGKPTETPHPGEAAPSGKPQEVSGEKGADLPGVSPHTIHLKPGPAETGKGKGQAAKDDAPPASLPQAADDGPGQAHGKPQAKDSEPMLTLVLPEIPGGAATNVDLGSKGKADKQADLGIVLAGGGSKSQAALHGPNSGEQALDMLASEPHPAGKPHHGPPFATAEMGFDASHPSHHPGSDWHL</sequence>